<sequence length="319" mass="36769">MENVIKILDGTLLCSIRDDLRKYLNLNKNTKFVISSDYYLEDKHMPNKVASFSIIPYDFQFEPYLGYLGKMAPNDIKNCRTVSTDFIRHISEKRIFSVSFIFKSLKGLTEQAGLSSREFIMQQFDYTISMVKCWMVNQPEGSEYFESIVIKLNAAKKNLNKKSPNLNLYRNVLIVSLLASYLAYLLTKESKAEVIGWFSDQDKIVDAWDRIAQDLFTMNHNALCERDGLNSKDTKLLIGVKEKGEQQLWYDEINRIPDHLASALASWDLNNNTVKRVKHTDVLRQCFADNHFCSIIAIDLSPTLFKCCRLTVSKNPIKA</sequence>
<dbReference type="RefSeq" id="WP_023496225.1">
    <property type="nucleotide sequence ID" value="NZ_AYLO01000135.1"/>
</dbReference>
<evidence type="ECO:0000313" key="1">
    <source>
        <dbReference type="EMBL" id="ESS68488.1"/>
    </source>
</evidence>
<name>V5BVB2_9GAMM</name>
<evidence type="ECO:0000313" key="2">
    <source>
        <dbReference type="Proteomes" id="UP000017842"/>
    </source>
</evidence>
<dbReference type="AlphaFoldDB" id="V5BVB2"/>
<dbReference type="EMBL" id="AYLO01000135">
    <property type="protein sequence ID" value="ESS68488.1"/>
    <property type="molecule type" value="Genomic_DNA"/>
</dbReference>
<organism evidence="1 2">
    <name type="scientific">Methyloglobulus morosus KoM1</name>
    <dbReference type="NCBI Taxonomy" id="1116472"/>
    <lineage>
        <taxon>Bacteria</taxon>
        <taxon>Pseudomonadati</taxon>
        <taxon>Pseudomonadota</taxon>
        <taxon>Gammaproteobacteria</taxon>
        <taxon>Methylococcales</taxon>
        <taxon>Methylococcaceae</taxon>
        <taxon>Methyloglobulus</taxon>
    </lineage>
</organism>
<comment type="caution">
    <text evidence="1">The sequence shown here is derived from an EMBL/GenBank/DDBJ whole genome shotgun (WGS) entry which is preliminary data.</text>
</comment>
<reference evidence="1 2" key="1">
    <citation type="journal article" date="2013" name="Genome Announc.">
        <title>Draft Genome Sequence of the Methanotrophic Gammaproteobacterium Methyloglobulus morosus DSM 22980 Strain KoM1.</title>
        <authorList>
            <person name="Poehlein A."/>
            <person name="Deutzmann J.S."/>
            <person name="Daniel R."/>
            <person name="Simeonova D.D."/>
        </authorList>
    </citation>
    <scope>NUCLEOTIDE SEQUENCE [LARGE SCALE GENOMIC DNA]</scope>
    <source>
        <strain evidence="1 2">KoM1</strain>
    </source>
</reference>
<keyword evidence="2" id="KW-1185">Reference proteome</keyword>
<proteinExistence type="predicted"/>
<dbReference type="Proteomes" id="UP000017842">
    <property type="component" value="Unassembled WGS sequence"/>
</dbReference>
<dbReference type="OrthoDB" id="6884985at2"/>
<gene>
    <name evidence="1" type="ORF">MGMO_146c00270</name>
</gene>
<protein>
    <submittedName>
        <fullName evidence="1">Uncharacterized protein</fullName>
    </submittedName>
</protein>
<dbReference type="eggNOG" id="ENOG503367J">
    <property type="taxonomic scope" value="Bacteria"/>
</dbReference>
<accession>V5BVB2</accession>